<protein>
    <recommendedName>
        <fullName evidence="3">Neck protein</fullName>
    </recommendedName>
</protein>
<dbReference type="Proteomes" id="UP000260452">
    <property type="component" value="Genome"/>
</dbReference>
<proteinExistence type="predicted"/>
<organism evidence="1 2">
    <name type="scientific">Lactobacillus phage Lb</name>
    <dbReference type="NCBI Taxonomy" id="2048517"/>
    <lineage>
        <taxon>Viruses</taxon>
        <taxon>Duplodnaviria</taxon>
        <taxon>Heunggongvirae</taxon>
        <taxon>Uroviricota</taxon>
        <taxon>Caudoviricetes</taxon>
        <taxon>Heilongjiangvirus</taxon>
        <taxon>Heilongjiangvirus Lb</taxon>
    </lineage>
</organism>
<evidence type="ECO:0000313" key="1">
    <source>
        <dbReference type="EMBL" id="ATN94179.1"/>
    </source>
</evidence>
<accession>A0A2Z2U803</accession>
<keyword evidence="2" id="KW-1185">Reference proteome</keyword>
<name>A0A2Z2U803_9CAUD</name>
<dbReference type="EMBL" id="MG020111">
    <property type="protein sequence ID" value="ATN94179.1"/>
    <property type="molecule type" value="Genomic_DNA"/>
</dbReference>
<gene>
    <name evidence="1" type="ORF">Lb_15</name>
</gene>
<evidence type="ECO:0008006" key="3">
    <source>
        <dbReference type="Google" id="ProtNLM"/>
    </source>
</evidence>
<evidence type="ECO:0000313" key="2">
    <source>
        <dbReference type="Proteomes" id="UP000260452"/>
    </source>
</evidence>
<sequence length="200" mass="22617">MTEDFDNTAEAIRRLQELQSVRLSVGVPWLNNHLNMIAMVQEYGKTIVPVNRQWLALPTPNSGDKRPADFQNLFFMLGKAADQAYLAMPDANSGFKIMFILRKSVVIPPRPFLRYSFNHHLGRWTELGADLAFKCMVGEIEPKDVYSVLGEAMVKDIKQTITDFSTPSNAPLTAKNKGFNDPLIDSGELRDSITWITERI</sequence>
<reference evidence="1 2" key="1">
    <citation type="submission" date="2017-09" db="EMBL/GenBank/DDBJ databases">
        <title>Genome sequence and analysis of a bacteriophage of Lactobacillus brevis.</title>
        <authorList>
            <person name="Yu M."/>
            <person name="Qi R."/>
            <person name="Jiang X."/>
            <person name="Tang T."/>
            <person name="Qiao X."/>
            <person name="Jiang Y."/>
            <person name="Tang L."/>
            <person name="Wang L."/>
            <person name="Xu Y."/>
            <person name="Li Y."/>
        </authorList>
    </citation>
    <scope>NUCLEOTIDE SEQUENCE [LARGE SCALE GENOMIC DNA]</scope>
</reference>